<dbReference type="AlphaFoldDB" id="A0A914ZDJ6"/>
<dbReference type="InterPro" id="IPR000215">
    <property type="entry name" value="Serpin_fam"/>
</dbReference>
<dbReference type="GO" id="GO:0004867">
    <property type="term" value="F:serine-type endopeptidase inhibitor activity"/>
    <property type="evidence" value="ECO:0007669"/>
    <property type="project" value="InterPro"/>
</dbReference>
<dbReference type="Gene3D" id="3.30.497.10">
    <property type="entry name" value="Antithrombin, subunit I, domain 2"/>
    <property type="match status" value="1"/>
</dbReference>
<dbReference type="PANTHER" id="PTHR11461">
    <property type="entry name" value="SERINE PROTEASE INHIBITOR, SERPIN"/>
    <property type="match status" value="1"/>
</dbReference>
<feature type="domain" description="Serpin" evidence="2">
    <location>
        <begin position="4"/>
        <end position="183"/>
    </location>
</feature>
<dbReference type="InterPro" id="IPR023796">
    <property type="entry name" value="Serpin_dom"/>
</dbReference>
<dbReference type="SUPFAM" id="SSF56574">
    <property type="entry name" value="Serpins"/>
    <property type="match status" value="1"/>
</dbReference>
<keyword evidence="3" id="KW-1185">Reference proteome</keyword>
<evidence type="ECO:0000259" key="2">
    <source>
        <dbReference type="Pfam" id="PF00079"/>
    </source>
</evidence>
<dbReference type="InterPro" id="IPR042178">
    <property type="entry name" value="Serpin_sf_1"/>
</dbReference>
<dbReference type="Pfam" id="PF00079">
    <property type="entry name" value="Serpin"/>
    <property type="match status" value="1"/>
</dbReference>
<protein>
    <submittedName>
        <fullName evidence="4">Serpin domain-containing protein</fullName>
    </submittedName>
</protein>
<evidence type="ECO:0000313" key="3">
    <source>
        <dbReference type="Proteomes" id="UP000887577"/>
    </source>
</evidence>
<proteinExistence type="inferred from homology"/>
<evidence type="ECO:0000256" key="1">
    <source>
        <dbReference type="ARBA" id="ARBA00009500"/>
    </source>
</evidence>
<accession>A0A914ZDJ6</accession>
<reference evidence="4" key="1">
    <citation type="submission" date="2022-11" db="UniProtKB">
        <authorList>
            <consortium name="WormBaseParasite"/>
        </authorList>
    </citation>
    <scope>IDENTIFICATION</scope>
</reference>
<evidence type="ECO:0000313" key="4">
    <source>
        <dbReference type="WBParaSite" id="PSU_v2.g9748.t1"/>
    </source>
</evidence>
<dbReference type="WBParaSite" id="PSU_v2.g9748.t1">
    <property type="protein sequence ID" value="PSU_v2.g9748.t1"/>
    <property type="gene ID" value="PSU_v2.g9748"/>
</dbReference>
<dbReference type="PANTHER" id="PTHR11461:SF211">
    <property type="entry name" value="GH10112P-RELATED"/>
    <property type="match status" value="1"/>
</dbReference>
<sequence>MLLAQTKFALDLLRENETQSSTIISPLSISIALDLALIGAKNDTADEIQRVIGEKVTIQEIHQYLSRFLLTDFAGVKFANNIFCMAEPLESYKTELQNHYNQILFKTIDFQDTQKAADIINNFVSSNTDNEIKDLVNADSLSGNVRMALINVLKFEKLWDYPFTVYSPYSADFYSKFNITTKV</sequence>
<dbReference type="InterPro" id="IPR036186">
    <property type="entry name" value="Serpin_sf"/>
</dbReference>
<comment type="similarity">
    <text evidence="1">Belongs to the serpin family.</text>
</comment>
<dbReference type="Proteomes" id="UP000887577">
    <property type="component" value="Unplaced"/>
</dbReference>
<organism evidence="3 4">
    <name type="scientific">Panagrolaimus superbus</name>
    <dbReference type="NCBI Taxonomy" id="310955"/>
    <lineage>
        <taxon>Eukaryota</taxon>
        <taxon>Metazoa</taxon>
        <taxon>Ecdysozoa</taxon>
        <taxon>Nematoda</taxon>
        <taxon>Chromadorea</taxon>
        <taxon>Rhabditida</taxon>
        <taxon>Tylenchina</taxon>
        <taxon>Panagrolaimomorpha</taxon>
        <taxon>Panagrolaimoidea</taxon>
        <taxon>Panagrolaimidae</taxon>
        <taxon>Panagrolaimus</taxon>
    </lineage>
</organism>
<dbReference type="GO" id="GO:0005615">
    <property type="term" value="C:extracellular space"/>
    <property type="evidence" value="ECO:0007669"/>
    <property type="project" value="InterPro"/>
</dbReference>
<name>A0A914ZDJ6_9BILA</name>